<evidence type="ECO:0000313" key="3">
    <source>
        <dbReference type="Proteomes" id="UP001201812"/>
    </source>
</evidence>
<name>A0AAD4MQX7_9BILA</name>
<dbReference type="Proteomes" id="UP001201812">
    <property type="component" value="Unassembled WGS sequence"/>
</dbReference>
<comment type="caution">
    <text evidence="2">The sequence shown here is derived from an EMBL/GenBank/DDBJ whole genome shotgun (WGS) entry which is preliminary data.</text>
</comment>
<keyword evidence="3" id="KW-1185">Reference proteome</keyword>
<sequence>MHPRMMAWPLTAQQRFRMLHWRFRWQYHPQIRMVELSAAIYLFVSEVVFKAAPHKKSLDQEAKEKERKHEFDRFHSVK</sequence>
<reference evidence="2" key="1">
    <citation type="submission" date="2022-01" db="EMBL/GenBank/DDBJ databases">
        <title>Genome Sequence Resource for Two Populations of Ditylenchus destructor, the Migratory Endoparasitic Phytonematode.</title>
        <authorList>
            <person name="Zhang H."/>
            <person name="Lin R."/>
            <person name="Xie B."/>
        </authorList>
    </citation>
    <scope>NUCLEOTIDE SEQUENCE</scope>
    <source>
        <strain evidence="2">BazhouSP</strain>
    </source>
</reference>
<organism evidence="2 3">
    <name type="scientific">Ditylenchus destructor</name>
    <dbReference type="NCBI Taxonomy" id="166010"/>
    <lineage>
        <taxon>Eukaryota</taxon>
        <taxon>Metazoa</taxon>
        <taxon>Ecdysozoa</taxon>
        <taxon>Nematoda</taxon>
        <taxon>Chromadorea</taxon>
        <taxon>Rhabditida</taxon>
        <taxon>Tylenchina</taxon>
        <taxon>Tylenchomorpha</taxon>
        <taxon>Sphaerularioidea</taxon>
        <taxon>Anguinidae</taxon>
        <taxon>Anguininae</taxon>
        <taxon>Ditylenchus</taxon>
    </lineage>
</organism>
<dbReference type="AlphaFoldDB" id="A0AAD4MQX7"/>
<evidence type="ECO:0000256" key="1">
    <source>
        <dbReference type="SAM" id="MobiDB-lite"/>
    </source>
</evidence>
<protein>
    <submittedName>
        <fullName evidence="2">Uncharacterized protein</fullName>
    </submittedName>
</protein>
<feature type="region of interest" description="Disordered" evidence="1">
    <location>
        <begin position="56"/>
        <end position="78"/>
    </location>
</feature>
<evidence type="ECO:0000313" key="2">
    <source>
        <dbReference type="EMBL" id="KAI1702536.1"/>
    </source>
</evidence>
<proteinExistence type="predicted"/>
<dbReference type="EMBL" id="JAKKPZ010000097">
    <property type="protein sequence ID" value="KAI1702536.1"/>
    <property type="molecule type" value="Genomic_DNA"/>
</dbReference>
<accession>A0AAD4MQX7</accession>
<gene>
    <name evidence="2" type="ORF">DdX_15435</name>
</gene>